<dbReference type="RefSeq" id="WP_215621097.1">
    <property type="nucleotide sequence ID" value="NZ_CP076134.1"/>
</dbReference>
<dbReference type="Gene3D" id="3.10.180.10">
    <property type="entry name" value="2,3-Dihydroxybiphenyl 1,2-Dioxygenase, domain 1"/>
    <property type="match status" value="1"/>
</dbReference>
<dbReference type="SUPFAM" id="SSF54593">
    <property type="entry name" value="Glyoxalase/Bleomycin resistance protein/Dihydroxybiphenyl dioxygenase"/>
    <property type="match status" value="1"/>
</dbReference>
<protein>
    <submittedName>
        <fullName evidence="2">VOC family protein</fullName>
    </submittedName>
</protein>
<dbReference type="EMBL" id="CP076134">
    <property type="protein sequence ID" value="QWG12268.1"/>
    <property type="molecule type" value="Genomic_DNA"/>
</dbReference>
<dbReference type="PIRSF" id="PIRSF021700">
    <property type="entry name" value="3_dmu_93_MTrfase"/>
    <property type="match status" value="1"/>
</dbReference>
<dbReference type="Proteomes" id="UP000680839">
    <property type="component" value="Chromosome"/>
</dbReference>
<proteinExistence type="predicted"/>
<dbReference type="Pfam" id="PF06983">
    <property type="entry name" value="3-dmu-9_3-mt"/>
    <property type="match status" value="1"/>
</dbReference>
<dbReference type="InterPro" id="IPR009725">
    <property type="entry name" value="3_dmu_93_MTrfase"/>
</dbReference>
<evidence type="ECO:0000259" key="1">
    <source>
        <dbReference type="Pfam" id="PF06983"/>
    </source>
</evidence>
<feature type="domain" description="PhnB-like" evidence="1">
    <location>
        <begin position="3"/>
        <end position="118"/>
    </location>
</feature>
<dbReference type="CDD" id="cd06588">
    <property type="entry name" value="PhnB_like"/>
    <property type="match status" value="1"/>
</dbReference>
<evidence type="ECO:0000313" key="2">
    <source>
        <dbReference type="EMBL" id="QWG12268.1"/>
    </source>
</evidence>
<dbReference type="PANTHER" id="PTHR33990:SF2">
    <property type="entry name" value="PHNB-LIKE DOMAIN-CONTAINING PROTEIN"/>
    <property type="match status" value="1"/>
</dbReference>
<dbReference type="PANTHER" id="PTHR33990">
    <property type="entry name" value="PROTEIN YJDN-RELATED"/>
    <property type="match status" value="1"/>
</dbReference>
<dbReference type="InterPro" id="IPR028973">
    <property type="entry name" value="PhnB-like"/>
</dbReference>
<evidence type="ECO:0000313" key="3">
    <source>
        <dbReference type="Proteomes" id="UP000680839"/>
    </source>
</evidence>
<accession>A0A975RM28</accession>
<dbReference type="AlphaFoldDB" id="A0A975RM28"/>
<gene>
    <name evidence="2" type="ORF">KMZ29_21540</name>
</gene>
<reference evidence="2" key="1">
    <citation type="submission" date="2021-06" db="EMBL/GenBank/DDBJ databases">
        <title>Bradyrhizobium sp. S2-20-1 Genome sequencing.</title>
        <authorList>
            <person name="Jin L."/>
        </authorList>
    </citation>
    <scope>NUCLEOTIDE SEQUENCE</scope>
    <source>
        <strain evidence="2">S2-20-1</strain>
    </source>
</reference>
<name>A0A975RM28_9BRAD</name>
<dbReference type="InterPro" id="IPR029068">
    <property type="entry name" value="Glyas_Bleomycin-R_OHBP_Dase"/>
</dbReference>
<organism evidence="2 3">
    <name type="scientific">Bradyrhizobium sediminis</name>
    <dbReference type="NCBI Taxonomy" id="2840469"/>
    <lineage>
        <taxon>Bacteria</taxon>
        <taxon>Pseudomonadati</taxon>
        <taxon>Pseudomonadota</taxon>
        <taxon>Alphaproteobacteria</taxon>
        <taxon>Hyphomicrobiales</taxon>
        <taxon>Nitrobacteraceae</taxon>
        <taxon>Bradyrhizobium</taxon>
    </lineage>
</organism>
<sequence length="163" mass="17709">MSRISPCLWFDGEAEEAAKFYVSLLPDSRIEKIQKNTVDGPGGKAGTVLVVEFTLAGQRFMALNGGIRFEYTHAISFKIDCADQAEVDRLWDALSANGGSVEQCGWLKDRFGVSWQIVPAALMQYLGGSDPAGARRAMQAMLGMVKLDIEGLRRAYEGKSAAA</sequence>